<dbReference type="InterPro" id="IPR038299">
    <property type="entry name" value="DAO_C_sf"/>
</dbReference>
<dbReference type="Pfam" id="PF01266">
    <property type="entry name" value="DAO"/>
    <property type="match status" value="1"/>
</dbReference>
<evidence type="ECO:0000259" key="8">
    <source>
        <dbReference type="Pfam" id="PF01266"/>
    </source>
</evidence>
<dbReference type="Pfam" id="PF16901">
    <property type="entry name" value="DAO_C"/>
    <property type="match status" value="1"/>
</dbReference>
<dbReference type="GO" id="GO:0009331">
    <property type="term" value="C:glycerol-3-phosphate dehydrogenase (FAD) complex"/>
    <property type="evidence" value="ECO:0007669"/>
    <property type="project" value="UniProtKB-UniRule"/>
</dbReference>
<dbReference type="Gene3D" id="3.30.9.10">
    <property type="entry name" value="D-Amino Acid Oxidase, subunit A, domain 2"/>
    <property type="match status" value="1"/>
</dbReference>
<dbReference type="GO" id="GO:0046168">
    <property type="term" value="P:glycerol-3-phosphate catabolic process"/>
    <property type="evidence" value="ECO:0007669"/>
    <property type="project" value="TreeGrafter"/>
</dbReference>
<reference evidence="11" key="1">
    <citation type="submission" date="2015-11" db="EMBL/GenBank/DDBJ databases">
        <authorList>
            <person name="Dugat-Bony E."/>
        </authorList>
    </citation>
    <scope>NUCLEOTIDE SEQUENCE [LARGE SCALE GENOMIC DNA]</scope>
    <source>
        <strain evidence="11">Mu292</strain>
    </source>
</reference>
<protein>
    <recommendedName>
        <fullName evidence="7">Glycerol-3-phosphate dehydrogenase</fullName>
        <ecNumber evidence="7">1.1.5.3</ecNumber>
    </recommendedName>
</protein>
<dbReference type="PROSITE" id="PS00977">
    <property type="entry name" value="FAD_G3PDH_1"/>
    <property type="match status" value="1"/>
</dbReference>
<evidence type="ECO:0000313" key="10">
    <source>
        <dbReference type="EMBL" id="CUU66217.1"/>
    </source>
</evidence>
<dbReference type="InterPro" id="IPR031656">
    <property type="entry name" value="DAO_C"/>
</dbReference>
<dbReference type="Proteomes" id="UP000182498">
    <property type="component" value="Unassembled WGS sequence"/>
</dbReference>
<keyword evidence="11" id="KW-1185">Reference proteome</keyword>
<evidence type="ECO:0000256" key="5">
    <source>
        <dbReference type="ARBA" id="ARBA00022827"/>
    </source>
</evidence>
<dbReference type="AlphaFoldDB" id="A0A0X2NL43"/>
<proteinExistence type="inferred from homology"/>
<organism evidence="10 11">
    <name type="scientific">Corynebacterium variabile</name>
    <dbReference type="NCBI Taxonomy" id="1727"/>
    <lineage>
        <taxon>Bacteria</taxon>
        <taxon>Bacillati</taxon>
        <taxon>Actinomycetota</taxon>
        <taxon>Actinomycetes</taxon>
        <taxon>Mycobacteriales</taxon>
        <taxon>Corynebacteriaceae</taxon>
        <taxon>Corynebacterium</taxon>
    </lineage>
</organism>
<dbReference type="GO" id="GO:0006071">
    <property type="term" value="P:glycerol metabolic process"/>
    <property type="evidence" value="ECO:0007669"/>
    <property type="project" value="UniProtKB-KW"/>
</dbReference>
<dbReference type="EC" id="1.1.5.3" evidence="7"/>
<evidence type="ECO:0000256" key="7">
    <source>
        <dbReference type="RuleBase" id="RU361217"/>
    </source>
</evidence>
<sequence>MLSDMPHFDATAARLHAARRAHELAELQARSANAAQGPERVDVLVIGGGVTGAGIALDAATRGLDVLLVDAHDLAFGTSRWSSKLAHGGLRYLASGHVGIAKRSARERGILMESTAPHLTRTLSQVTPVQDRYPLPVNVLSRLGFLGGDFLRVLAGTSGKTLPRSRTISKKRVRELCPAVETSDLRFGYVNNDGQLVDDARLVTALARTAAGYGARVLTYTRAEEIATDGAGGRVTLTDTLADSTGGDPTSFQVEAGVIVNATGVWAGGMEPQVKIRPSRGTHLVIDADKVGNPTGALTVPVPGHGTRFCFILPEQLGRCYVGITDEDYGTDEIPDVPEVPDSDVRFILDVVNQALAVDLTPDDVLGAFAGLRPLVQFTEDADSSTADLSREHIILRGKDATGADTDVVTVTGGKLTEYRLMAEQTVDVVASILGDSGIHAGPCVTENTPLIGAPGSDAAVGVSTADFAGLPTSLVDRFGFEAPAVVRGATVGRPLETVGTTDSTRDIDVTRAEFEFHVTHEGALTVDDLLDRRTRIGLVDGDRAAAEQTAREILDEVLPTLV</sequence>
<evidence type="ECO:0000313" key="11">
    <source>
        <dbReference type="Proteomes" id="UP000182498"/>
    </source>
</evidence>
<dbReference type="PANTHER" id="PTHR11985:SF35">
    <property type="entry name" value="ANAEROBIC GLYCEROL-3-PHOSPHATE DEHYDROGENASE SUBUNIT A"/>
    <property type="match status" value="1"/>
</dbReference>
<keyword evidence="6 7" id="KW-0560">Oxidoreductase</keyword>
<comment type="similarity">
    <text evidence="2 7">Belongs to the FAD-dependent glycerol-3-phosphate dehydrogenase family.</text>
</comment>
<dbReference type="EMBL" id="FAUH01000009">
    <property type="protein sequence ID" value="CUU66217.1"/>
    <property type="molecule type" value="Genomic_DNA"/>
</dbReference>
<dbReference type="Gene3D" id="1.10.8.870">
    <property type="entry name" value="Alpha-glycerophosphate oxidase, cap domain"/>
    <property type="match status" value="1"/>
</dbReference>
<evidence type="ECO:0000256" key="6">
    <source>
        <dbReference type="ARBA" id="ARBA00023002"/>
    </source>
</evidence>
<evidence type="ECO:0000256" key="2">
    <source>
        <dbReference type="ARBA" id="ARBA00007330"/>
    </source>
</evidence>
<dbReference type="InterPro" id="IPR006076">
    <property type="entry name" value="FAD-dep_OxRdtase"/>
</dbReference>
<dbReference type="PROSITE" id="PS00978">
    <property type="entry name" value="FAD_G3PDH_2"/>
    <property type="match status" value="1"/>
</dbReference>
<dbReference type="GO" id="GO:0004368">
    <property type="term" value="F:glycerol-3-phosphate dehydrogenase (quinone) activity"/>
    <property type="evidence" value="ECO:0007669"/>
    <property type="project" value="UniProtKB-EC"/>
</dbReference>
<dbReference type="Gene3D" id="3.50.50.60">
    <property type="entry name" value="FAD/NAD(P)-binding domain"/>
    <property type="match status" value="1"/>
</dbReference>
<keyword evidence="3 7" id="KW-0285">Flavoprotein</keyword>
<evidence type="ECO:0000256" key="1">
    <source>
        <dbReference type="ARBA" id="ARBA00001974"/>
    </source>
</evidence>
<keyword evidence="5" id="KW-0274">FAD</keyword>
<dbReference type="PANTHER" id="PTHR11985">
    <property type="entry name" value="GLYCEROL-3-PHOSPHATE DEHYDROGENASE"/>
    <property type="match status" value="1"/>
</dbReference>
<evidence type="ECO:0000256" key="4">
    <source>
        <dbReference type="ARBA" id="ARBA00022798"/>
    </source>
</evidence>
<gene>
    <name evidence="10" type="ORF">CVAR292_01555</name>
</gene>
<feature type="domain" description="Alpha-glycerophosphate oxidase C-terminal" evidence="9">
    <location>
        <begin position="444"/>
        <end position="547"/>
    </location>
</feature>
<dbReference type="InterPro" id="IPR036188">
    <property type="entry name" value="FAD/NAD-bd_sf"/>
</dbReference>
<keyword evidence="4" id="KW-0319">Glycerol metabolism</keyword>
<dbReference type="PRINTS" id="PR01001">
    <property type="entry name" value="FADG3PDH"/>
</dbReference>
<comment type="catalytic activity">
    <reaction evidence="7">
        <text>a quinone + sn-glycerol 3-phosphate = dihydroxyacetone phosphate + a quinol</text>
        <dbReference type="Rhea" id="RHEA:18977"/>
        <dbReference type="ChEBI" id="CHEBI:24646"/>
        <dbReference type="ChEBI" id="CHEBI:57597"/>
        <dbReference type="ChEBI" id="CHEBI:57642"/>
        <dbReference type="ChEBI" id="CHEBI:132124"/>
        <dbReference type="EC" id="1.1.5.3"/>
    </reaction>
</comment>
<evidence type="ECO:0000256" key="3">
    <source>
        <dbReference type="ARBA" id="ARBA00022630"/>
    </source>
</evidence>
<evidence type="ECO:0000259" key="9">
    <source>
        <dbReference type="Pfam" id="PF16901"/>
    </source>
</evidence>
<dbReference type="InterPro" id="IPR000447">
    <property type="entry name" value="G3P_DH_FAD-dep"/>
</dbReference>
<dbReference type="SUPFAM" id="SSF51905">
    <property type="entry name" value="FAD/NAD(P)-binding domain"/>
    <property type="match status" value="1"/>
</dbReference>
<name>A0A0X2NL43_9CORY</name>
<comment type="cofactor">
    <cofactor evidence="1 7">
        <name>FAD</name>
        <dbReference type="ChEBI" id="CHEBI:57692"/>
    </cofactor>
</comment>
<accession>A0A0X2NL43</accession>
<feature type="domain" description="FAD dependent oxidoreductase" evidence="8">
    <location>
        <begin position="42"/>
        <end position="375"/>
    </location>
</feature>